<reference evidence="1" key="1">
    <citation type="journal article" date="2020" name="Stud. Mycol.">
        <title>101 Dothideomycetes genomes: a test case for predicting lifestyles and emergence of pathogens.</title>
        <authorList>
            <person name="Haridas S."/>
            <person name="Albert R."/>
            <person name="Binder M."/>
            <person name="Bloem J."/>
            <person name="Labutti K."/>
            <person name="Salamov A."/>
            <person name="Andreopoulos B."/>
            <person name="Baker S."/>
            <person name="Barry K."/>
            <person name="Bills G."/>
            <person name="Bluhm B."/>
            <person name="Cannon C."/>
            <person name="Castanera R."/>
            <person name="Culley D."/>
            <person name="Daum C."/>
            <person name="Ezra D."/>
            <person name="Gonzalez J."/>
            <person name="Henrissat B."/>
            <person name="Kuo A."/>
            <person name="Liang C."/>
            <person name="Lipzen A."/>
            <person name="Lutzoni F."/>
            <person name="Magnuson J."/>
            <person name="Mondo S."/>
            <person name="Nolan M."/>
            <person name="Ohm R."/>
            <person name="Pangilinan J."/>
            <person name="Park H.-J."/>
            <person name="Ramirez L."/>
            <person name="Alfaro M."/>
            <person name="Sun H."/>
            <person name="Tritt A."/>
            <person name="Yoshinaga Y."/>
            <person name="Zwiers L.-H."/>
            <person name="Turgeon B."/>
            <person name="Goodwin S."/>
            <person name="Spatafora J."/>
            <person name="Crous P."/>
            <person name="Grigoriev I."/>
        </authorList>
    </citation>
    <scope>NUCLEOTIDE SEQUENCE</scope>
    <source>
        <strain evidence="1">CBS 690.94</strain>
    </source>
</reference>
<gene>
    <name evidence="1" type="ORF">P171DRAFT_446901</name>
</gene>
<evidence type="ECO:0000313" key="2">
    <source>
        <dbReference type="Proteomes" id="UP000799764"/>
    </source>
</evidence>
<organism evidence="1 2">
    <name type="scientific">Karstenula rhodostoma CBS 690.94</name>
    <dbReference type="NCBI Taxonomy" id="1392251"/>
    <lineage>
        <taxon>Eukaryota</taxon>
        <taxon>Fungi</taxon>
        <taxon>Dikarya</taxon>
        <taxon>Ascomycota</taxon>
        <taxon>Pezizomycotina</taxon>
        <taxon>Dothideomycetes</taxon>
        <taxon>Pleosporomycetidae</taxon>
        <taxon>Pleosporales</taxon>
        <taxon>Massarineae</taxon>
        <taxon>Didymosphaeriaceae</taxon>
        <taxon>Karstenula</taxon>
    </lineage>
</organism>
<dbReference type="EMBL" id="MU001506">
    <property type="protein sequence ID" value="KAF2440976.1"/>
    <property type="molecule type" value="Genomic_DNA"/>
</dbReference>
<proteinExistence type="predicted"/>
<comment type="caution">
    <text evidence="1">The sequence shown here is derived from an EMBL/GenBank/DDBJ whole genome shotgun (WGS) entry which is preliminary data.</text>
</comment>
<name>A0A9P4U8K4_9PLEO</name>
<protein>
    <submittedName>
        <fullName evidence="1">Uncharacterized protein</fullName>
    </submittedName>
</protein>
<accession>A0A9P4U8K4</accession>
<dbReference type="AlphaFoldDB" id="A0A9P4U8K4"/>
<sequence length="173" mass="19219">MTLRVGLRACLWGMPSELQRLASCEHLQMWCGSGRSEARGCVVKKLGGGQPNPSDGRPVEFPHAPIVNAPIVPARDDREPARRSSRAPISGLRLCCETSFQIIQPNGNVVLVVHDQRRPTPRSTSSLFGNPDTPQHGRLIKRRRLPISITKEEAWINQNIRKIGSHALDHSTR</sequence>
<evidence type="ECO:0000313" key="1">
    <source>
        <dbReference type="EMBL" id="KAF2440976.1"/>
    </source>
</evidence>
<dbReference type="Proteomes" id="UP000799764">
    <property type="component" value="Unassembled WGS sequence"/>
</dbReference>
<keyword evidence="2" id="KW-1185">Reference proteome</keyword>